<dbReference type="AlphaFoldDB" id="A0A095SQN4"/>
<dbReference type="Proteomes" id="UP000029554">
    <property type="component" value="Unassembled WGS sequence"/>
</dbReference>
<evidence type="ECO:0000259" key="2">
    <source>
        <dbReference type="Pfam" id="PF01757"/>
    </source>
</evidence>
<dbReference type="eggNOG" id="COG1835">
    <property type="taxonomic scope" value="Bacteria"/>
</dbReference>
<accession>A0A095SQN4</accession>
<keyword evidence="1" id="KW-1133">Transmembrane helix</keyword>
<dbReference type="GO" id="GO:0016747">
    <property type="term" value="F:acyltransferase activity, transferring groups other than amino-acyl groups"/>
    <property type="evidence" value="ECO:0007669"/>
    <property type="project" value="InterPro"/>
</dbReference>
<evidence type="ECO:0000313" key="3">
    <source>
        <dbReference type="EMBL" id="KGD66897.1"/>
    </source>
</evidence>
<dbReference type="EMBL" id="JRHH01000006">
    <property type="protein sequence ID" value="KGD66897.1"/>
    <property type="molecule type" value="Genomic_DNA"/>
</dbReference>
<dbReference type="OrthoDB" id="9809782at2"/>
<dbReference type="PANTHER" id="PTHR36927">
    <property type="entry name" value="BLR4337 PROTEIN"/>
    <property type="match status" value="1"/>
</dbReference>
<name>A0A095SQN4_9FLAO</name>
<organism evidence="3 4">
    <name type="scientific">Flavobacterium aquatile LMG 4008 = ATCC 11947</name>
    <dbReference type="NCBI Taxonomy" id="1453498"/>
    <lineage>
        <taxon>Bacteria</taxon>
        <taxon>Pseudomonadati</taxon>
        <taxon>Bacteroidota</taxon>
        <taxon>Flavobacteriia</taxon>
        <taxon>Flavobacteriales</taxon>
        <taxon>Flavobacteriaceae</taxon>
        <taxon>Flavobacterium</taxon>
    </lineage>
</organism>
<evidence type="ECO:0000313" key="4">
    <source>
        <dbReference type="Proteomes" id="UP000029554"/>
    </source>
</evidence>
<keyword evidence="1" id="KW-0472">Membrane</keyword>
<protein>
    <submittedName>
        <fullName evidence="3">Acyltransferase</fullName>
    </submittedName>
</protein>
<feature type="transmembrane region" description="Helical" evidence="1">
    <location>
        <begin position="12"/>
        <end position="38"/>
    </location>
</feature>
<feature type="transmembrane region" description="Helical" evidence="1">
    <location>
        <begin position="58"/>
        <end position="77"/>
    </location>
</feature>
<feature type="transmembrane region" description="Helical" evidence="1">
    <location>
        <begin position="249"/>
        <end position="271"/>
    </location>
</feature>
<dbReference type="InterPro" id="IPR050623">
    <property type="entry name" value="Glucan_succinyl_AcylTrfase"/>
</dbReference>
<keyword evidence="1" id="KW-0812">Transmembrane</keyword>
<feature type="transmembrane region" description="Helical" evidence="1">
    <location>
        <begin position="195"/>
        <end position="213"/>
    </location>
</feature>
<feature type="transmembrane region" description="Helical" evidence="1">
    <location>
        <begin position="167"/>
        <end position="183"/>
    </location>
</feature>
<feature type="domain" description="Acyltransferase 3" evidence="2">
    <location>
        <begin position="8"/>
        <end position="328"/>
    </location>
</feature>
<keyword evidence="3" id="KW-0012">Acyltransferase</keyword>
<feature type="transmembrane region" description="Helical" evidence="1">
    <location>
        <begin position="225"/>
        <end position="243"/>
    </location>
</feature>
<dbReference type="PANTHER" id="PTHR36927:SF3">
    <property type="entry name" value="GLUCANS BIOSYNTHESIS PROTEIN C"/>
    <property type="match status" value="1"/>
</dbReference>
<dbReference type="Pfam" id="PF01757">
    <property type="entry name" value="Acyl_transf_3"/>
    <property type="match status" value="1"/>
</dbReference>
<feature type="transmembrane region" description="Helical" evidence="1">
    <location>
        <begin position="89"/>
        <end position="113"/>
    </location>
</feature>
<feature type="transmembrane region" description="Helical" evidence="1">
    <location>
        <begin position="283"/>
        <end position="303"/>
    </location>
</feature>
<dbReference type="RefSeq" id="WP_035128846.1">
    <property type="nucleotide sequence ID" value="NZ_JRHH01000006.1"/>
</dbReference>
<gene>
    <name evidence="3" type="ORF">LG45_15835</name>
</gene>
<evidence type="ECO:0000256" key="1">
    <source>
        <dbReference type="SAM" id="Phobius"/>
    </source>
</evidence>
<dbReference type="InterPro" id="IPR002656">
    <property type="entry name" value="Acyl_transf_3_dom"/>
</dbReference>
<comment type="caution">
    <text evidence="3">The sequence shown here is derived from an EMBL/GenBank/DDBJ whole genome shotgun (WGS) entry which is preliminary data.</text>
</comment>
<dbReference type="STRING" id="1453498.LG45_15835"/>
<feature type="transmembrane region" description="Helical" evidence="1">
    <location>
        <begin position="125"/>
        <end position="147"/>
    </location>
</feature>
<reference evidence="3 4" key="1">
    <citation type="submission" date="2014-09" db="EMBL/GenBank/DDBJ databases">
        <title>Whole Genome Shotgun of Flavobacterium aquatile LMG 4008.</title>
        <authorList>
            <person name="Gale A.N."/>
            <person name="Pipes S.E."/>
            <person name="Newman J.D."/>
        </authorList>
    </citation>
    <scope>NUCLEOTIDE SEQUENCE [LARGE SCALE GENOMIC DNA]</scope>
    <source>
        <strain evidence="3 4">LMG 4008</strain>
    </source>
</reference>
<proteinExistence type="predicted"/>
<keyword evidence="3" id="KW-0808">Transferase</keyword>
<feature type="transmembrane region" description="Helical" evidence="1">
    <location>
        <begin position="309"/>
        <end position="331"/>
    </location>
</feature>
<keyword evidence="4" id="KW-1185">Reference proteome</keyword>
<sequence>MNSNRHFYVDWLRVIAVFLLILYHTAIVFQPWGTMIGFITNEEKWTGLWLPMQMLNIWRIPLLFFVSGMGVCFSIQTKNWKEFITERTLRILLPFLFGYFVLVPFQSLIWLNIYKIPFVYLPNSGHLWFLGNLFVYVLLFSFPFIYLKNNFKSKLAITLKKILSNPISILLVMFCFVIEALIVKPFPFEMYATTLHGFVLGMLAFLFGFCFAYTGDNFFLMKWKWLTLFLAFGLYTSRILQNLNSAPNYLLAIESAFWIITILAFTNQYLNRSSNFLNYMNKAVYPIYMIHIIVLFAISKILLPLQMNVQLKFILLLLFTGFGSWLLYQFIIKRIKLIRPLFGLKQSSI</sequence>